<protein>
    <submittedName>
        <fullName evidence="4">Transmembrane protein</fullName>
    </submittedName>
</protein>
<sequence>MSQSTAIQVDERDGIGTRDDGPEKEGVREEMLEEELPTFPRKYTAPTGAHALSENSDIPLKSSSDCGDVDETKRGHIVSTCVMNPSERQDDEQATQISTVCSVDGNMNHGGNRLETPKKVQMSPPALPPESEESVSTCNTIVMGTKEEHPVAKLKVIKLDDADEDAREPRLKAGSSADGSVYYGCGEARTDMLVALGILFGTMILSFIILLDPAGSKRPLFLAIFALFKLIVFIVGYFGARNDNRILLICTIILTAVALVGSVYFAARAIVEVTDHPAKTSIRNFIICVVELAVLIHIIYYSVKIM</sequence>
<name>A0A7I4XWN3_HAECO</name>
<evidence type="ECO:0000256" key="1">
    <source>
        <dbReference type="SAM" id="MobiDB-lite"/>
    </source>
</evidence>
<keyword evidence="2" id="KW-0812">Transmembrane</keyword>
<evidence type="ECO:0000256" key="2">
    <source>
        <dbReference type="SAM" id="Phobius"/>
    </source>
</evidence>
<keyword evidence="3" id="KW-1185">Reference proteome</keyword>
<dbReference type="WBParaSite" id="HCON_00015100-00001">
    <property type="protein sequence ID" value="HCON_00015100-00001"/>
    <property type="gene ID" value="HCON_00015100"/>
</dbReference>
<proteinExistence type="predicted"/>
<feature type="region of interest" description="Disordered" evidence="1">
    <location>
        <begin position="1"/>
        <end position="71"/>
    </location>
</feature>
<keyword evidence="2" id="KW-1133">Transmembrane helix</keyword>
<accession>A0A7I4XWN3</accession>
<feature type="region of interest" description="Disordered" evidence="1">
    <location>
        <begin position="102"/>
        <end position="134"/>
    </location>
</feature>
<feature type="transmembrane region" description="Helical" evidence="2">
    <location>
        <begin position="192"/>
        <end position="211"/>
    </location>
</feature>
<reference evidence="4" key="1">
    <citation type="submission" date="2020-12" db="UniProtKB">
        <authorList>
            <consortium name="WormBaseParasite"/>
        </authorList>
    </citation>
    <scope>IDENTIFICATION</scope>
    <source>
        <strain evidence="4">MHco3</strain>
    </source>
</reference>
<feature type="transmembrane region" description="Helical" evidence="2">
    <location>
        <begin position="282"/>
        <end position="303"/>
    </location>
</feature>
<feature type="transmembrane region" description="Helical" evidence="2">
    <location>
        <begin position="220"/>
        <end position="240"/>
    </location>
</feature>
<feature type="compositionally biased region" description="Polar residues" evidence="1">
    <location>
        <begin position="53"/>
        <end position="65"/>
    </location>
</feature>
<dbReference type="Proteomes" id="UP000025227">
    <property type="component" value="Unplaced"/>
</dbReference>
<feature type="compositionally biased region" description="Basic and acidic residues" evidence="1">
    <location>
        <begin position="9"/>
        <end position="30"/>
    </location>
</feature>
<organism evidence="3 4">
    <name type="scientific">Haemonchus contortus</name>
    <name type="common">Barber pole worm</name>
    <dbReference type="NCBI Taxonomy" id="6289"/>
    <lineage>
        <taxon>Eukaryota</taxon>
        <taxon>Metazoa</taxon>
        <taxon>Ecdysozoa</taxon>
        <taxon>Nematoda</taxon>
        <taxon>Chromadorea</taxon>
        <taxon>Rhabditida</taxon>
        <taxon>Rhabditina</taxon>
        <taxon>Rhabditomorpha</taxon>
        <taxon>Strongyloidea</taxon>
        <taxon>Trichostrongylidae</taxon>
        <taxon>Haemonchus</taxon>
    </lineage>
</organism>
<evidence type="ECO:0000313" key="3">
    <source>
        <dbReference type="Proteomes" id="UP000025227"/>
    </source>
</evidence>
<feature type="transmembrane region" description="Helical" evidence="2">
    <location>
        <begin position="246"/>
        <end position="270"/>
    </location>
</feature>
<evidence type="ECO:0000313" key="4">
    <source>
        <dbReference type="WBParaSite" id="HCON_00015100-00001"/>
    </source>
</evidence>
<dbReference type="AlphaFoldDB" id="A0A7I4XWN3"/>
<dbReference type="OrthoDB" id="10493564at2759"/>
<keyword evidence="2" id="KW-0472">Membrane</keyword>